<protein>
    <submittedName>
        <fullName evidence="2">Acetyltransferase (GNAT) family protein</fullName>
    </submittedName>
</protein>
<evidence type="ECO:0000313" key="2">
    <source>
        <dbReference type="EMBL" id="SKB29843.1"/>
    </source>
</evidence>
<dbReference type="RefSeq" id="WP_079637114.1">
    <property type="nucleotide sequence ID" value="NZ_FUYP01000002.1"/>
</dbReference>
<evidence type="ECO:0000259" key="1">
    <source>
        <dbReference type="PROSITE" id="PS51186"/>
    </source>
</evidence>
<dbReference type="CDD" id="cd04301">
    <property type="entry name" value="NAT_SF"/>
    <property type="match status" value="1"/>
</dbReference>
<dbReference type="AlphaFoldDB" id="A0A1T5A5D3"/>
<dbReference type="PROSITE" id="PS51186">
    <property type="entry name" value="GNAT"/>
    <property type="match status" value="1"/>
</dbReference>
<evidence type="ECO:0000313" key="3">
    <source>
        <dbReference type="Proteomes" id="UP000190044"/>
    </source>
</evidence>
<organism evidence="2 3">
    <name type="scientific">Sphingopyxis flava</name>
    <dbReference type="NCBI Taxonomy" id="1507287"/>
    <lineage>
        <taxon>Bacteria</taxon>
        <taxon>Pseudomonadati</taxon>
        <taxon>Pseudomonadota</taxon>
        <taxon>Alphaproteobacteria</taxon>
        <taxon>Sphingomonadales</taxon>
        <taxon>Sphingomonadaceae</taxon>
        <taxon>Sphingopyxis</taxon>
    </lineage>
</organism>
<dbReference type="Gene3D" id="3.40.630.30">
    <property type="match status" value="1"/>
</dbReference>
<accession>A0A1T5A5D3</accession>
<gene>
    <name evidence="2" type="ORF">SAMN06295937_1002213</name>
</gene>
<dbReference type="GO" id="GO:0016747">
    <property type="term" value="F:acyltransferase activity, transferring groups other than amino-acyl groups"/>
    <property type="evidence" value="ECO:0007669"/>
    <property type="project" value="InterPro"/>
</dbReference>
<sequence length="160" mass="17042">MTGGWRSMGRADLDAVAAISDRVHGAFTEPRGVYCERLDLYPAGCRVLERGAAVAGYLITHPWHRGAAPKLGALLGALPVPADIYYLHDIALLPAARGTGAGSEAAAFVRQQARLAGCEEIRLVAVNGAETYWRSQGFEEIMPGQEAPYGPGSYLMRGSV</sequence>
<name>A0A1T5A5D3_9SPHN</name>
<proteinExistence type="predicted"/>
<dbReference type="OrthoDB" id="359414at2"/>
<keyword evidence="2" id="KW-0808">Transferase</keyword>
<dbReference type="InterPro" id="IPR000182">
    <property type="entry name" value="GNAT_dom"/>
</dbReference>
<dbReference type="Pfam" id="PF00583">
    <property type="entry name" value="Acetyltransf_1"/>
    <property type="match status" value="1"/>
</dbReference>
<keyword evidence="3" id="KW-1185">Reference proteome</keyword>
<reference evidence="3" key="1">
    <citation type="submission" date="2017-02" db="EMBL/GenBank/DDBJ databases">
        <authorList>
            <person name="Varghese N."/>
            <person name="Submissions S."/>
        </authorList>
    </citation>
    <scope>NUCLEOTIDE SEQUENCE [LARGE SCALE GENOMIC DNA]</scope>
    <source>
        <strain evidence="3">R11H</strain>
    </source>
</reference>
<dbReference type="Proteomes" id="UP000190044">
    <property type="component" value="Unassembled WGS sequence"/>
</dbReference>
<dbReference type="SUPFAM" id="SSF55729">
    <property type="entry name" value="Acyl-CoA N-acyltransferases (Nat)"/>
    <property type="match status" value="1"/>
</dbReference>
<feature type="domain" description="N-acetyltransferase" evidence="1">
    <location>
        <begin position="3"/>
        <end position="160"/>
    </location>
</feature>
<dbReference type="EMBL" id="FUYP01000002">
    <property type="protein sequence ID" value="SKB29843.1"/>
    <property type="molecule type" value="Genomic_DNA"/>
</dbReference>
<dbReference type="InterPro" id="IPR016181">
    <property type="entry name" value="Acyl_CoA_acyltransferase"/>
</dbReference>